<dbReference type="EMBL" id="RZGK01000002">
    <property type="protein sequence ID" value="KAF9701005.1"/>
    <property type="molecule type" value="Genomic_DNA"/>
</dbReference>
<gene>
    <name evidence="2" type="ORF">EKO04_000719</name>
</gene>
<evidence type="ECO:0000313" key="2">
    <source>
        <dbReference type="EMBL" id="KAF9701005.1"/>
    </source>
</evidence>
<dbReference type="AlphaFoldDB" id="A0A8H7MML9"/>
<reference evidence="2" key="2">
    <citation type="submission" date="2020-09" db="EMBL/GenBank/DDBJ databases">
        <title>Reference genome assembly for Australian Ascochyta lentis isolate Al4.</title>
        <authorList>
            <person name="Lee R.C."/>
            <person name="Farfan-Caceres L.M."/>
            <person name="Debler J.W."/>
            <person name="Williams A.H."/>
            <person name="Henares B.M."/>
        </authorList>
    </citation>
    <scope>NUCLEOTIDE SEQUENCE</scope>
    <source>
        <strain evidence="2">Al4</strain>
    </source>
</reference>
<evidence type="ECO:0000256" key="1">
    <source>
        <dbReference type="SAM" id="MobiDB-lite"/>
    </source>
</evidence>
<dbReference type="OrthoDB" id="5428038at2759"/>
<sequence length="786" mass="87827">MRRPQIACQRAVQSLQSPAPQHIWVPDDVLLLAVHRFFHGTCPHQKRHGSNVPGPLEARRRAAKRRMTASAGFYPQDSFPTSFSLGALFGYRSQPQNSWKYEPPSLPKDAQPRDAYSLSSPAWDSAQYGDLLPRGQANDLSSIDRDVPRSSTQQRTTQHLINTLGQDVNLEAVSPDSSHSRAIEHTLSSDDELETCLSSFKARVAVEGHVRSALLLKTSFRECLPPSPLAWKYYVAVLQHMLQLECNPAPVLQCLLENDGYLLRSVALLQSAEDCARFLGCLESIATAKHARIISLVRRIYGLMAHSAAEGERSTTEAYDAVLLRLIKYTGNSASSRRLNESSSVTRLLYALAAKLRKSAANNLLLSHLSQSGHDKKAIISTIYRVAEVPELFASAERALFYMPRQHLLAQIPAITLHFANQTRGKRNSAQSLKSRRMNVWLQLLQQVDTKANMDKDLLKAAMIPLAQGLFSYDAPATVPPEILIRALLLHQGLGYEVPSTNDKPRRFQALFADLLLSAQAEPKAYNNLLDVALPLIARHAGISLLLRCIRTMEEQKLPLSTEMNFEALVVEKLDDLHAPTDELSESQLQSRAYTLQACEKLVNVLDRMGHALPARMGEVAGLAGVRQFNHLLSRAIANNALPIAFRNVTTDLSLMERVAVVHQLAYHYSQDTTRTHREVWRSIYYLYNYLMSNSLPIGPLFTKAVVHSSITRPLTENRFVSARRLIWVYHLVARVEGDEVAARVENHFHTWRGDLIGRAKRIYVGVGGSKQGKAHVGTMKRLGLI</sequence>
<proteinExistence type="predicted"/>
<dbReference type="Proteomes" id="UP000651452">
    <property type="component" value="Unassembled WGS sequence"/>
</dbReference>
<organism evidence="2 3">
    <name type="scientific">Ascochyta lentis</name>
    <dbReference type="NCBI Taxonomy" id="205686"/>
    <lineage>
        <taxon>Eukaryota</taxon>
        <taxon>Fungi</taxon>
        <taxon>Dikarya</taxon>
        <taxon>Ascomycota</taxon>
        <taxon>Pezizomycotina</taxon>
        <taxon>Dothideomycetes</taxon>
        <taxon>Pleosporomycetidae</taxon>
        <taxon>Pleosporales</taxon>
        <taxon>Pleosporineae</taxon>
        <taxon>Didymellaceae</taxon>
        <taxon>Ascochyta</taxon>
    </lineage>
</organism>
<name>A0A8H7MML9_9PLEO</name>
<comment type="caution">
    <text evidence="2">The sequence shown here is derived from an EMBL/GenBank/DDBJ whole genome shotgun (WGS) entry which is preliminary data.</text>
</comment>
<feature type="region of interest" description="Disordered" evidence="1">
    <location>
        <begin position="44"/>
        <end position="68"/>
    </location>
</feature>
<reference evidence="2" key="1">
    <citation type="submission" date="2018-12" db="EMBL/GenBank/DDBJ databases">
        <authorList>
            <person name="Syme R.A."/>
            <person name="Farfan-Caceres L."/>
            <person name="Lichtenzveig J."/>
        </authorList>
    </citation>
    <scope>NUCLEOTIDE SEQUENCE</scope>
    <source>
        <strain evidence="2">Al4</strain>
    </source>
</reference>
<feature type="region of interest" description="Disordered" evidence="1">
    <location>
        <begin position="99"/>
        <end position="156"/>
    </location>
</feature>
<protein>
    <submittedName>
        <fullName evidence="2">Uncharacterized protein</fullName>
    </submittedName>
</protein>
<evidence type="ECO:0000313" key="3">
    <source>
        <dbReference type="Proteomes" id="UP000651452"/>
    </source>
</evidence>
<keyword evidence="3" id="KW-1185">Reference proteome</keyword>
<accession>A0A8H7MML9</accession>